<name>A0ABQ9VDN2_SAGOE</name>
<keyword evidence="3" id="KW-1185">Reference proteome</keyword>
<evidence type="ECO:0000313" key="2">
    <source>
        <dbReference type="EMBL" id="KAK2107205.1"/>
    </source>
</evidence>
<reference evidence="2 3" key="1">
    <citation type="submission" date="2023-05" db="EMBL/GenBank/DDBJ databases">
        <title>B98-5 Cell Line De Novo Hybrid Assembly: An Optical Mapping Approach.</title>
        <authorList>
            <person name="Kananen K."/>
            <person name="Auerbach J.A."/>
            <person name="Kautto E."/>
            <person name="Blachly J.S."/>
        </authorList>
    </citation>
    <scope>NUCLEOTIDE SEQUENCE [LARGE SCALE GENOMIC DNA]</scope>
    <source>
        <strain evidence="2">B95-8</strain>
        <tissue evidence="2">Cell line</tissue>
    </source>
</reference>
<feature type="compositionally biased region" description="Gly residues" evidence="1">
    <location>
        <begin position="107"/>
        <end position="116"/>
    </location>
</feature>
<feature type="compositionally biased region" description="Basic residues" evidence="1">
    <location>
        <begin position="1"/>
        <end position="14"/>
    </location>
</feature>
<proteinExistence type="predicted"/>
<evidence type="ECO:0000313" key="3">
    <source>
        <dbReference type="Proteomes" id="UP001266305"/>
    </source>
</evidence>
<protein>
    <submittedName>
        <fullName evidence="2">Uncharacterized protein</fullName>
    </submittedName>
</protein>
<dbReference type="Proteomes" id="UP001266305">
    <property type="component" value="Unassembled WGS sequence"/>
</dbReference>
<organism evidence="2 3">
    <name type="scientific">Saguinus oedipus</name>
    <name type="common">Cotton-top tamarin</name>
    <name type="synonym">Oedipomidas oedipus</name>
    <dbReference type="NCBI Taxonomy" id="9490"/>
    <lineage>
        <taxon>Eukaryota</taxon>
        <taxon>Metazoa</taxon>
        <taxon>Chordata</taxon>
        <taxon>Craniata</taxon>
        <taxon>Vertebrata</taxon>
        <taxon>Euteleostomi</taxon>
        <taxon>Mammalia</taxon>
        <taxon>Eutheria</taxon>
        <taxon>Euarchontoglires</taxon>
        <taxon>Primates</taxon>
        <taxon>Haplorrhini</taxon>
        <taxon>Platyrrhini</taxon>
        <taxon>Cebidae</taxon>
        <taxon>Callitrichinae</taxon>
        <taxon>Saguinus</taxon>
    </lineage>
</organism>
<feature type="region of interest" description="Disordered" evidence="1">
    <location>
        <begin position="1"/>
        <end position="139"/>
    </location>
</feature>
<dbReference type="EMBL" id="JASSZA010000007">
    <property type="protein sequence ID" value="KAK2107205.1"/>
    <property type="molecule type" value="Genomic_DNA"/>
</dbReference>
<evidence type="ECO:0000256" key="1">
    <source>
        <dbReference type="SAM" id="MobiDB-lite"/>
    </source>
</evidence>
<comment type="caution">
    <text evidence="2">The sequence shown here is derived from an EMBL/GenBank/DDBJ whole genome shotgun (WGS) entry which is preliminary data.</text>
</comment>
<sequence>MTHRGKRRDGHRRGASPGEAKPPPWAELGSGRLEEGGREGDAGGRGRASSGPTPRRRPALPSSGPRASTSWLRSVAALPCRAAGQRQSRWPGREGGKGRKAGKGGGKRGGVVGGGDYYDEKERGEVSRPAKLGGPGVSW</sequence>
<accession>A0ABQ9VDN2</accession>
<gene>
    <name evidence="2" type="ORF">P7K49_016719</name>
</gene>
<feature type="compositionally biased region" description="Basic and acidic residues" evidence="1">
    <location>
        <begin position="118"/>
        <end position="128"/>
    </location>
</feature>
<feature type="compositionally biased region" description="Basic and acidic residues" evidence="1">
    <location>
        <begin position="32"/>
        <end position="44"/>
    </location>
</feature>